<evidence type="ECO:0000313" key="2">
    <source>
        <dbReference type="EMBL" id="NEE00129.1"/>
    </source>
</evidence>
<dbReference type="InterPro" id="IPR036390">
    <property type="entry name" value="WH_DNA-bd_sf"/>
</dbReference>
<name>A0A6L9S4T4_9ACTN</name>
<dbReference type="SMART" id="SM00347">
    <property type="entry name" value="HTH_MARR"/>
    <property type="match status" value="1"/>
</dbReference>
<feature type="domain" description="HTH marR-type" evidence="1">
    <location>
        <begin position="16"/>
        <end position="155"/>
    </location>
</feature>
<protein>
    <submittedName>
        <fullName evidence="2">MarR family transcriptional regulator</fullName>
    </submittedName>
</protein>
<dbReference type="PANTHER" id="PTHR33164">
    <property type="entry name" value="TRANSCRIPTIONAL REGULATOR, MARR FAMILY"/>
    <property type="match status" value="1"/>
</dbReference>
<sequence>MELNRDATPTVLSAEAAEVLAAVPLIEAYFRRSNVKMSEALSAVFAEHGLTARHGAVLAQLVVAAPLAVGELARVLGVSLSTASELVSDLARSGIAVRREDPQNRRRTLVELADVYLDDVRELVAGRAEPLVAALAELSPRDREGFANGLRAWAAQIRT</sequence>
<gene>
    <name evidence="2" type="ORF">G1H10_08090</name>
</gene>
<evidence type="ECO:0000313" key="3">
    <source>
        <dbReference type="Proteomes" id="UP000475214"/>
    </source>
</evidence>
<dbReference type="InterPro" id="IPR000835">
    <property type="entry name" value="HTH_MarR-typ"/>
</dbReference>
<comment type="caution">
    <text evidence="2">The sequence shown here is derived from an EMBL/GenBank/DDBJ whole genome shotgun (WGS) entry which is preliminary data.</text>
</comment>
<dbReference type="InterPro" id="IPR039422">
    <property type="entry name" value="MarR/SlyA-like"/>
</dbReference>
<dbReference type="GO" id="GO:0003700">
    <property type="term" value="F:DNA-binding transcription factor activity"/>
    <property type="evidence" value="ECO:0007669"/>
    <property type="project" value="InterPro"/>
</dbReference>
<organism evidence="2 3">
    <name type="scientific">Phytoactinopolyspora halotolerans</name>
    <dbReference type="NCBI Taxonomy" id="1981512"/>
    <lineage>
        <taxon>Bacteria</taxon>
        <taxon>Bacillati</taxon>
        <taxon>Actinomycetota</taxon>
        <taxon>Actinomycetes</taxon>
        <taxon>Jiangellales</taxon>
        <taxon>Jiangellaceae</taxon>
        <taxon>Phytoactinopolyspora</taxon>
    </lineage>
</organism>
<dbReference type="InterPro" id="IPR036388">
    <property type="entry name" value="WH-like_DNA-bd_sf"/>
</dbReference>
<dbReference type="AlphaFoldDB" id="A0A6L9S4T4"/>
<reference evidence="2 3" key="1">
    <citation type="submission" date="2020-02" db="EMBL/GenBank/DDBJ databases">
        <authorList>
            <person name="Li X.-J."/>
            <person name="Han X.-M."/>
        </authorList>
    </citation>
    <scope>NUCLEOTIDE SEQUENCE [LARGE SCALE GENOMIC DNA]</scope>
    <source>
        <strain evidence="2 3">CCTCC AB 2017055</strain>
    </source>
</reference>
<dbReference type="SUPFAM" id="SSF46785">
    <property type="entry name" value="Winged helix' DNA-binding domain"/>
    <property type="match status" value="1"/>
</dbReference>
<proteinExistence type="predicted"/>
<dbReference type="EMBL" id="JAAGOA010000004">
    <property type="protein sequence ID" value="NEE00129.1"/>
    <property type="molecule type" value="Genomic_DNA"/>
</dbReference>
<dbReference type="RefSeq" id="WP_163735256.1">
    <property type="nucleotide sequence ID" value="NZ_JAAGOA010000004.1"/>
</dbReference>
<dbReference type="GO" id="GO:0006950">
    <property type="term" value="P:response to stress"/>
    <property type="evidence" value="ECO:0007669"/>
    <property type="project" value="TreeGrafter"/>
</dbReference>
<keyword evidence="3" id="KW-1185">Reference proteome</keyword>
<evidence type="ECO:0000259" key="1">
    <source>
        <dbReference type="PROSITE" id="PS50995"/>
    </source>
</evidence>
<dbReference type="Gene3D" id="1.10.10.10">
    <property type="entry name" value="Winged helix-like DNA-binding domain superfamily/Winged helix DNA-binding domain"/>
    <property type="match status" value="1"/>
</dbReference>
<accession>A0A6L9S4T4</accession>
<dbReference type="Pfam" id="PF12802">
    <property type="entry name" value="MarR_2"/>
    <property type="match status" value="1"/>
</dbReference>
<dbReference type="PANTHER" id="PTHR33164:SF99">
    <property type="entry name" value="MARR FAMILY REGULATORY PROTEIN"/>
    <property type="match status" value="1"/>
</dbReference>
<dbReference type="PROSITE" id="PS50995">
    <property type="entry name" value="HTH_MARR_2"/>
    <property type="match status" value="1"/>
</dbReference>
<dbReference type="Proteomes" id="UP000475214">
    <property type="component" value="Unassembled WGS sequence"/>
</dbReference>